<protein>
    <submittedName>
        <fullName evidence="1">Uncharacterized protein</fullName>
    </submittedName>
</protein>
<proteinExistence type="predicted"/>
<reference evidence="2" key="1">
    <citation type="journal article" date="2017" name="Nat. Microbiol.">
        <title>Global analysis of biosynthetic gene clusters reveals vast potential of secondary metabolite production in Penicillium species.</title>
        <authorList>
            <person name="Nielsen J.C."/>
            <person name="Grijseels S."/>
            <person name="Prigent S."/>
            <person name="Ji B."/>
            <person name="Dainat J."/>
            <person name="Nielsen K.F."/>
            <person name="Frisvad J.C."/>
            <person name="Workman M."/>
            <person name="Nielsen J."/>
        </authorList>
    </citation>
    <scope>NUCLEOTIDE SEQUENCE [LARGE SCALE GENOMIC DNA]</scope>
    <source>
        <strain evidence="2">IBT 31321</strain>
    </source>
</reference>
<dbReference type="AlphaFoldDB" id="A0A1V6UAK5"/>
<organism evidence="1 2">
    <name type="scientific">Penicillium coprophilum</name>
    <dbReference type="NCBI Taxonomy" id="36646"/>
    <lineage>
        <taxon>Eukaryota</taxon>
        <taxon>Fungi</taxon>
        <taxon>Dikarya</taxon>
        <taxon>Ascomycota</taxon>
        <taxon>Pezizomycotina</taxon>
        <taxon>Eurotiomycetes</taxon>
        <taxon>Eurotiomycetidae</taxon>
        <taxon>Eurotiales</taxon>
        <taxon>Aspergillaceae</taxon>
        <taxon>Penicillium</taxon>
    </lineage>
</organism>
<evidence type="ECO:0000313" key="1">
    <source>
        <dbReference type="EMBL" id="OQE35501.1"/>
    </source>
</evidence>
<gene>
    <name evidence="1" type="ORF">PENCOP_c013G08239</name>
</gene>
<sequence>MNQRSQVQASVSSSIASIQPYATAFQIRQIVDIKSMHEQSFGSQRSKSSTGSATMQFTTHLTDLVSLLSVSTAITLVSEKPQSAPSTLWFLISSSSPGLNRCLPRFHLVFSSPYEAYA</sequence>
<comment type="caution">
    <text evidence="1">The sequence shown here is derived from an EMBL/GenBank/DDBJ whole genome shotgun (WGS) entry which is preliminary data.</text>
</comment>
<dbReference type="EMBL" id="MDDG01000013">
    <property type="protein sequence ID" value="OQE35501.1"/>
    <property type="molecule type" value="Genomic_DNA"/>
</dbReference>
<accession>A0A1V6UAK5</accession>
<keyword evidence="2" id="KW-1185">Reference proteome</keyword>
<dbReference type="Proteomes" id="UP000191500">
    <property type="component" value="Unassembled WGS sequence"/>
</dbReference>
<name>A0A1V6UAK5_9EURO</name>
<evidence type="ECO:0000313" key="2">
    <source>
        <dbReference type="Proteomes" id="UP000191500"/>
    </source>
</evidence>